<evidence type="ECO:0000313" key="3">
    <source>
        <dbReference type="Proteomes" id="UP001151699"/>
    </source>
</evidence>
<name>A0A9Q0S470_9DIPT</name>
<dbReference type="EMBL" id="WJQU01000002">
    <property type="protein sequence ID" value="KAJ6644204.1"/>
    <property type="molecule type" value="Genomic_DNA"/>
</dbReference>
<reference evidence="2" key="1">
    <citation type="submission" date="2022-07" db="EMBL/GenBank/DDBJ databases">
        <authorList>
            <person name="Trinca V."/>
            <person name="Uliana J.V.C."/>
            <person name="Torres T.T."/>
            <person name="Ward R.J."/>
            <person name="Monesi N."/>
        </authorList>
    </citation>
    <scope>NUCLEOTIDE SEQUENCE</scope>
    <source>
        <strain evidence="2">HSMRA1968</strain>
        <tissue evidence="2">Whole embryos</tissue>
    </source>
</reference>
<keyword evidence="1" id="KW-0472">Membrane</keyword>
<proteinExistence type="predicted"/>
<accession>A0A9Q0S470</accession>
<keyword evidence="2" id="KW-0328">Glycosyltransferase</keyword>
<protein>
    <submittedName>
        <fullName evidence="2">Phosphatidylinositol N-acetylglucosaminyltransferase subunit Q</fullName>
    </submittedName>
</protein>
<evidence type="ECO:0000313" key="2">
    <source>
        <dbReference type="EMBL" id="KAJ6644204.1"/>
    </source>
</evidence>
<keyword evidence="1" id="KW-1133">Transmembrane helix</keyword>
<feature type="transmembrane region" description="Helical" evidence="1">
    <location>
        <begin position="286"/>
        <end position="313"/>
    </location>
</feature>
<dbReference type="AlphaFoldDB" id="A0A9Q0S470"/>
<dbReference type="InterPro" id="IPR007720">
    <property type="entry name" value="PigQ/GPI1"/>
</dbReference>
<dbReference type="GO" id="GO:0016020">
    <property type="term" value="C:membrane"/>
    <property type="evidence" value="ECO:0007669"/>
    <property type="project" value="InterPro"/>
</dbReference>
<feature type="transmembrane region" description="Helical" evidence="1">
    <location>
        <begin position="199"/>
        <end position="218"/>
    </location>
</feature>
<feature type="transmembrane region" description="Helical" evidence="1">
    <location>
        <begin position="319"/>
        <end position="342"/>
    </location>
</feature>
<keyword evidence="2" id="KW-0808">Transferase</keyword>
<dbReference type="PANTHER" id="PTHR21329">
    <property type="entry name" value="PHOSPHATIDYLINOSITOL N-ACETYLGLUCOSAMINYLTRANSFERASE SUBUNIT Q-RELATED"/>
    <property type="match status" value="1"/>
</dbReference>
<evidence type="ECO:0000256" key="1">
    <source>
        <dbReference type="SAM" id="Phobius"/>
    </source>
</evidence>
<dbReference type="PANTHER" id="PTHR21329:SF3">
    <property type="entry name" value="PHOSPHATIDYLINOSITOL N-ACETYLGLUCOSAMINYLTRANSFERASE SUBUNIT Q"/>
    <property type="match status" value="1"/>
</dbReference>
<dbReference type="OrthoDB" id="70250at2759"/>
<dbReference type="GO" id="GO:0016757">
    <property type="term" value="F:glycosyltransferase activity"/>
    <property type="evidence" value="ECO:0007669"/>
    <property type="project" value="UniProtKB-KW"/>
</dbReference>
<organism evidence="2 3">
    <name type="scientific">Pseudolycoriella hygida</name>
    <dbReference type="NCBI Taxonomy" id="35572"/>
    <lineage>
        <taxon>Eukaryota</taxon>
        <taxon>Metazoa</taxon>
        <taxon>Ecdysozoa</taxon>
        <taxon>Arthropoda</taxon>
        <taxon>Hexapoda</taxon>
        <taxon>Insecta</taxon>
        <taxon>Pterygota</taxon>
        <taxon>Neoptera</taxon>
        <taxon>Endopterygota</taxon>
        <taxon>Diptera</taxon>
        <taxon>Nematocera</taxon>
        <taxon>Sciaroidea</taxon>
        <taxon>Sciaridae</taxon>
        <taxon>Pseudolycoriella</taxon>
    </lineage>
</organism>
<keyword evidence="1" id="KW-0812">Transmembrane</keyword>
<dbReference type="Proteomes" id="UP001151699">
    <property type="component" value="Chromosome B"/>
</dbReference>
<feature type="transmembrane region" description="Helical" evidence="1">
    <location>
        <begin position="363"/>
        <end position="386"/>
    </location>
</feature>
<comment type="caution">
    <text evidence="2">The sequence shown here is derived from an EMBL/GenBank/DDBJ whole genome shotgun (WGS) entry which is preliminary data.</text>
</comment>
<dbReference type="Pfam" id="PF05024">
    <property type="entry name" value="Gpi1"/>
    <property type="match status" value="1"/>
</dbReference>
<dbReference type="GO" id="GO:0005783">
    <property type="term" value="C:endoplasmic reticulum"/>
    <property type="evidence" value="ECO:0007669"/>
    <property type="project" value="TreeGrafter"/>
</dbReference>
<dbReference type="GO" id="GO:0006506">
    <property type="term" value="P:GPI anchor biosynthetic process"/>
    <property type="evidence" value="ECO:0007669"/>
    <property type="project" value="InterPro"/>
</dbReference>
<keyword evidence="3" id="KW-1185">Reference proteome</keyword>
<sequence>MVNVKIFISSDLYFGQASGYLFGYVTQIKESFTFYLLRHCPNEKDSVSGGQLFGEICDISDCNDGDHTKNVTNFVRFVKGTKNLLLNQVIVNRNESVSIETVQIILYDHIKWLEASTDCDSVDMKSEDCIKCLSSFICEEFHKVTSDKERGSRWNGNHLQVVAFILVPLLNMIKKLAVVKHMMDWYHCLNSELPKKQKLCTIAADVLAGLVILTWLIYLGKPGQYFMQFTEIVVDNVRLLLNSLKGSPVGLKLNVELNNFLLKCFSYHVDLWATFLVIVSPAVQYLFIPLAIIGCLGLSFQLALLSDLLIFISVHAHCFYVYAAVLYHIEVVGISALWRVFLGKRNNVLKNRIESHDYTNPQLYLATMFFATLLFILPTVLVYYTVFASLRFCVYCITYTLANIRRRILVFPTYNYFKWLMGKFVNGDNIEMSLVTNMIAKTDNVEYPVSVISIEPKASLPTSRHPLQIELYSDLEMPVDQFLLSLIRSDMLGFIHPQKKRFKPN</sequence>
<gene>
    <name evidence="2" type="primary">Pigq</name>
    <name evidence="2" type="ORF">Bhyg_09171</name>
</gene>